<protein>
    <submittedName>
        <fullName evidence="1">Uncharacterized protein</fullName>
    </submittedName>
</protein>
<organism evidence="1 2">
    <name type="scientific">Streblomastix strix</name>
    <dbReference type="NCBI Taxonomy" id="222440"/>
    <lineage>
        <taxon>Eukaryota</taxon>
        <taxon>Metamonada</taxon>
        <taxon>Preaxostyla</taxon>
        <taxon>Oxymonadida</taxon>
        <taxon>Streblomastigidae</taxon>
        <taxon>Streblomastix</taxon>
    </lineage>
</organism>
<sequence>MLKFQTFAFFGSYKRHFQQLSDNKFHDAVQIFVKISTDAYQKRITEVTLENSFKKNRLETYRDEEIFLVQDNKKANIPIKVRIQRDELLAEIVGTKKT</sequence>
<evidence type="ECO:0000313" key="2">
    <source>
        <dbReference type="Proteomes" id="UP000324800"/>
    </source>
</evidence>
<accession>A0A5J4WM05</accession>
<dbReference type="AlphaFoldDB" id="A0A5J4WM05"/>
<comment type="caution">
    <text evidence="1">The sequence shown here is derived from an EMBL/GenBank/DDBJ whole genome shotgun (WGS) entry which is preliminary data.</text>
</comment>
<dbReference type="Proteomes" id="UP000324800">
    <property type="component" value="Unassembled WGS sequence"/>
</dbReference>
<dbReference type="EMBL" id="SNRW01001538">
    <property type="protein sequence ID" value="KAA6396014.1"/>
    <property type="molecule type" value="Genomic_DNA"/>
</dbReference>
<name>A0A5J4WM05_9EUKA</name>
<proteinExistence type="predicted"/>
<gene>
    <name evidence="1" type="ORF">EZS28_008460</name>
</gene>
<evidence type="ECO:0000313" key="1">
    <source>
        <dbReference type="EMBL" id="KAA6396014.1"/>
    </source>
</evidence>
<reference evidence="1 2" key="1">
    <citation type="submission" date="2019-03" db="EMBL/GenBank/DDBJ databases">
        <title>Single cell metagenomics reveals metabolic interactions within the superorganism composed of flagellate Streblomastix strix and complex community of Bacteroidetes bacteria on its surface.</title>
        <authorList>
            <person name="Treitli S.C."/>
            <person name="Kolisko M."/>
            <person name="Husnik F."/>
            <person name="Keeling P."/>
            <person name="Hampl V."/>
        </authorList>
    </citation>
    <scope>NUCLEOTIDE SEQUENCE [LARGE SCALE GENOMIC DNA]</scope>
    <source>
        <strain evidence="1">ST1C</strain>
    </source>
</reference>